<dbReference type="GO" id="GO:0007059">
    <property type="term" value="P:chromosome segregation"/>
    <property type="evidence" value="ECO:0007669"/>
    <property type="project" value="UniProtKB-UniRule"/>
</dbReference>
<keyword evidence="5 13" id="KW-0255">Endonuclease</keyword>
<keyword evidence="9 13" id="KW-0233">DNA recombination</keyword>
<dbReference type="Proteomes" id="UP000620133">
    <property type="component" value="Chromosome"/>
</dbReference>
<sequence>MINYPIKRKTQNKTNNRANLGMTLENDIETTNQYYLINDIAVIHKKPTPIQVVGVSYPARNKAKIVEAYYKTPSTTDFNGIYKGRYIDFDAKETNSKTSMPLKNIHLHQIEHLKQVASHGGIAFLIVHFKQFNEYYILPSAILFKYWDLQNDEKKGRKSIPYQTFKDSAYPISFGYIPRLDYLKVIEQHYFAK</sequence>
<evidence type="ECO:0000256" key="9">
    <source>
        <dbReference type="ARBA" id="ARBA00023172"/>
    </source>
</evidence>
<dbReference type="Gene3D" id="3.40.1350.10">
    <property type="match status" value="1"/>
</dbReference>
<feature type="binding site" evidence="13">
    <location>
        <position position="109"/>
    </location>
    <ligand>
        <name>Mg(2+)</name>
        <dbReference type="ChEBI" id="CHEBI:18420"/>
    </ligand>
</feature>
<dbReference type="GO" id="GO:0008821">
    <property type="term" value="F:crossover junction DNA endonuclease activity"/>
    <property type="evidence" value="ECO:0007669"/>
    <property type="project" value="UniProtKB-EC"/>
</dbReference>
<dbReference type="InterPro" id="IPR011335">
    <property type="entry name" value="Restrct_endonuc-II-like"/>
</dbReference>
<dbReference type="PIRSF" id="PIRSF037785">
    <property type="entry name" value="RecU"/>
    <property type="match status" value="1"/>
</dbReference>
<dbReference type="EC" id="3.1.21.10" evidence="13"/>
<dbReference type="NCBIfam" id="NF002584">
    <property type="entry name" value="PRK02234.1-5"/>
    <property type="match status" value="1"/>
</dbReference>
<keyword evidence="2 13" id="KW-0963">Cytoplasm</keyword>
<keyword evidence="7 13" id="KW-0378">Hydrolase</keyword>
<evidence type="ECO:0000256" key="12">
    <source>
        <dbReference type="ARBA" id="ARBA00029523"/>
    </source>
</evidence>
<evidence type="ECO:0000256" key="1">
    <source>
        <dbReference type="ARBA" id="ARBA00004496"/>
    </source>
</evidence>
<evidence type="ECO:0000256" key="10">
    <source>
        <dbReference type="ARBA" id="ARBA00023204"/>
    </source>
</evidence>
<evidence type="ECO:0000313" key="15">
    <source>
        <dbReference type="Proteomes" id="UP000620133"/>
    </source>
</evidence>
<evidence type="ECO:0000256" key="3">
    <source>
        <dbReference type="ARBA" id="ARBA00022722"/>
    </source>
</evidence>
<comment type="similarity">
    <text evidence="11 13">Belongs to the RecU family.</text>
</comment>
<dbReference type="GO" id="GO:0006281">
    <property type="term" value="P:DNA repair"/>
    <property type="evidence" value="ECO:0007669"/>
    <property type="project" value="UniProtKB-UniRule"/>
</dbReference>
<evidence type="ECO:0000256" key="8">
    <source>
        <dbReference type="ARBA" id="ARBA00022842"/>
    </source>
</evidence>
<keyword evidence="4 13" id="KW-0479">Metal-binding</keyword>
<gene>
    <name evidence="13 14" type="primary">recU</name>
    <name evidence="14" type="ORF">MPAN_008530</name>
</gene>
<dbReference type="AlphaFoldDB" id="A0A7U9TIF2"/>
<dbReference type="InterPro" id="IPR011856">
    <property type="entry name" value="tRNA_endonuc-like_dom_sf"/>
</dbReference>
<evidence type="ECO:0000256" key="13">
    <source>
        <dbReference type="HAMAP-Rule" id="MF_00130"/>
    </source>
</evidence>
<feature type="site" description="Transition state stabilizer" evidence="13">
    <location>
        <position position="92"/>
    </location>
</feature>
<dbReference type="CDD" id="cd22354">
    <property type="entry name" value="RecU-like"/>
    <property type="match status" value="1"/>
</dbReference>
<dbReference type="HAMAP" id="MF_00130">
    <property type="entry name" value="RecU"/>
    <property type="match status" value="1"/>
</dbReference>
<dbReference type="KEGG" id="manr:MPAN_008530"/>
<organism evidence="14 15">
    <name type="scientific">Mariniplasma anaerobium</name>
    <dbReference type="NCBI Taxonomy" id="2735436"/>
    <lineage>
        <taxon>Bacteria</taxon>
        <taxon>Bacillati</taxon>
        <taxon>Mycoplasmatota</taxon>
        <taxon>Mollicutes</taxon>
        <taxon>Acholeplasmatales</taxon>
        <taxon>Acholeplasmataceae</taxon>
        <taxon>Mariniplasma</taxon>
    </lineage>
</organism>
<keyword evidence="15" id="KW-1185">Reference proteome</keyword>
<dbReference type="GO" id="GO:0006310">
    <property type="term" value="P:DNA recombination"/>
    <property type="evidence" value="ECO:0007669"/>
    <property type="project" value="UniProtKB-UniRule"/>
</dbReference>
<dbReference type="NCBIfam" id="TIGR00648">
    <property type="entry name" value="recU"/>
    <property type="match status" value="1"/>
</dbReference>
<dbReference type="Pfam" id="PF03838">
    <property type="entry name" value="RecU"/>
    <property type="match status" value="1"/>
</dbReference>
<evidence type="ECO:0000256" key="11">
    <source>
        <dbReference type="ARBA" id="ARBA00023447"/>
    </source>
</evidence>
<comment type="subcellular location">
    <subcellularLocation>
        <location evidence="1 13">Cytoplasm</location>
    </subcellularLocation>
</comment>
<evidence type="ECO:0000256" key="5">
    <source>
        <dbReference type="ARBA" id="ARBA00022759"/>
    </source>
</evidence>
<keyword evidence="10 13" id="KW-0234">DNA repair</keyword>
<dbReference type="SUPFAM" id="SSF52980">
    <property type="entry name" value="Restriction endonuclease-like"/>
    <property type="match status" value="1"/>
</dbReference>
<evidence type="ECO:0000313" key="14">
    <source>
        <dbReference type="EMBL" id="BCR35960.1"/>
    </source>
</evidence>
<comment type="function">
    <text evidence="13">Endonuclease that resolves Holliday junction intermediates in genetic recombination. Cleaves mobile four-strand junctions by introducing symmetrical nicks in paired strands. Promotes annealing of linear ssDNA with homologous dsDNA. Required for DNA repair, homologous recombination and chromosome segregation.</text>
</comment>
<feature type="binding site" evidence="13">
    <location>
        <position position="90"/>
    </location>
    <ligand>
        <name>Mg(2+)</name>
        <dbReference type="ChEBI" id="CHEBI:18420"/>
    </ligand>
</feature>
<feature type="binding site" evidence="13">
    <location>
        <position position="75"/>
    </location>
    <ligand>
        <name>Mg(2+)</name>
        <dbReference type="ChEBI" id="CHEBI:18420"/>
    </ligand>
</feature>
<comment type="catalytic activity">
    <reaction evidence="13">
        <text>Endonucleolytic cleavage at a junction such as a reciprocal single-stranded crossover between two homologous DNA duplexes (Holliday junction).</text>
        <dbReference type="EC" id="3.1.21.10"/>
    </reaction>
</comment>
<accession>A0A7U9TIF2</accession>
<protein>
    <recommendedName>
        <fullName evidence="12 13">Holliday junction resolvase RecU</fullName>
        <ecNumber evidence="13">3.1.21.10</ecNumber>
    </recommendedName>
    <alternativeName>
        <fullName evidence="13">Recombination protein U homolog</fullName>
    </alternativeName>
</protein>
<feature type="binding site" evidence="13">
    <location>
        <position position="77"/>
    </location>
    <ligand>
        <name>Mg(2+)</name>
        <dbReference type="ChEBI" id="CHEBI:18420"/>
    </ligand>
</feature>
<name>A0A7U9TIF2_9MOLU</name>
<dbReference type="GO" id="GO:0000287">
    <property type="term" value="F:magnesium ion binding"/>
    <property type="evidence" value="ECO:0007669"/>
    <property type="project" value="UniProtKB-UniRule"/>
</dbReference>
<keyword evidence="8 13" id="KW-0460">Magnesium</keyword>
<comment type="cofactor">
    <cofactor evidence="13">
        <name>Mg(2+)</name>
        <dbReference type="ChEBI" id="CHEBI:18420"/>
    </cofactor>
    <text evidence="13">Binds 1 Mg(2+) ion per subunit.</text>
</comment>
<proteinExistence type="inferred from homology"/>
<evidence type="ECO:0000256" key="2">
    <source>
        <dbReference type="ARBA" id="ARBA00022490"/>
    </source>
</evidence>
<keyword evidence="3 13" id="KW-0540">Nuclease</keyword>
<keyword evidence="6 13" id="KW-0227">DNA damage</keyword>
<evidence type="ECO:0000256" key="4">
    <source>
        <dbReference type="ARBA" id="ARBA00022723"/>
    </source>
</evidence>
<evidence type="ECO:0000256" key="7">
    <source>
        <dbReference type="ARBA" id="ARBA00022801"/>
    </source>
</evidence>
<dbReference type="EMBL" id="AP024412">
    <property type="protein sequence ID" value="BCR35960.1"/>
    <property type="molecule type" value="Genomic_DNA"/>
</dbReference>
<evidence type="ECO:0000256" key="6">
    <source>
        <dbReference type="ARBA" id="ARBA00022763"/>
    </source>
</evidence>
<dbReference type="RefSeq" id="WP_176239803.1">
    <property type="nucleotide sequence ID" value="NZ_AP024412.1"/>
</dbReference>
<reference evidence="14" key="1">
    <citation type="submission" date="2021-01" db="EMBL/GenBank/DDBJ databases">
        <title>Draft genome sequence of Acholeplasmataceae bacterium strain Mahy22.</title>
        <authorList>
            <person name="Watanabe M."/>
            <person name="Kojima H."/>
            <person name="Fukui M."/>
        </authorList>
    </citation>
    <scope>NUCLEOTIDE SEQUENCE</scope>
    <source>
        <strain evidence="14">Mahy22</strain>
    </source>
</reference>
<dbReference type="GO" id="GO:0005737">
    <property type="term" value="C:cytoplasm"/>
    <property type="evidence" value="ECO:0007669"/>
    <property type="project" value="UniProtKB-SubCell"/>
</dbReference>
<dbReference type="NCBIfam" id="NF002581">
    <property type="entry name" value="PRK02234.1-2"/>
    <property type="match status" value="1"/>
</dbReference>
<dbReference type="GO" id="GO:0003676">
    <property type="term" value="F:nucleic acid binding"/>
    <property type="evidence" value="ECO:0007669"/>
    <property type="project" value="InterPro"/>
</dbReference>
<dbReference type="InterPro" id="IPR004612">
    <property type="entry name" value="Resolv_RecU"/>
</dbReference>